<dbReference type="SUPFAM" id="SSF56281">
    <property type="entry name" value="Metallo-hydrolase/oxidoreductase"/>
    <property type="match status" value="1"/>
</dbReference>
<dbReference type="PANTHER" id="PTHR23131:SF4">
    <property type="entry name" value="METALLO-BETA-LACTAMASE SUPERFAMILY POTEIN"/>
    <property type="match status" value="1"/>
</dbReference>
<name>A0A543CXN2_9PSEU</name>
<proteinExistence type="predicted"/>
<evidence type="ECO:0000259" key="1">
    <source>
        <dbReference type="SMART" id="SM00849"/>
    </source>
</evidence>
<dbReference type="AlphaFoldDB" id="A0A543CXN2"/>
<evidence type="ECO:0000313" key="2">
    <source>
        <dbReference type="EMBL" id="TQM01867.1"/>
    </source>
</evidence>
<reference evidence="2 3" key="1">
    <citation type="submission" date="2019-06" db="EMBL/GenBank/DDBJ databases">
        <title>Sequencing the genomes of 1000 actinobacteria strains.</title>
        <authorList>
            <person name="Klenk H.-P."/>
        </authorList>
    </citation>
    <scope>NUCLEOTIDE SEQUENCE [LARGE SCALE GENOMIC DNA]</scope>
    <source>
        <strain evidence="2 3">DSM 45301</strain>
    </source>
</reference>
<dbReference type="Pfam" id="PF00753">
    <property type="entry name" value="Lactamase_B"/>
    <property type="match status" value="1"/>
</dbReference>
<dbReference type="InterPro" id="IPR050662">
    <property type="entry name" value="Sec-metab_biosynth-thioest"/>
</dbReference>
<dbReference type="Proteomes" id="UP000315677">
    <property type="component" value="Unassembled WGS sequence"/>
</dbReference>
<comment type="caution">
    <text evidence="2">The sequence shown here is derived from an EMBL/GenBank/DDBJ whole genome shotgun (WGS) entry which is preliminary data.</text>
</comment>
<dbReference type="InterPro" id="IPR036866">
    <property type="entry name" value="RibonucZ/Hydroxyglut_hydro"/>
</dbReference>
<organism evidence="2 3">
    <name type="scientific">Pseudonocardia kunmingensis</name>
    <dbReference type="NCBI Taxonomy" id="630975"/>
    <lineage>
        <taxon>Bacteria</taxon>
        <taxon>Bacillati</taxon>
        <taxon>Actinomycetota</taxon>
        <taxon>Actinomycetes</taxon>
        <taxon>Pseudonocardiales</taxon>
        <taxon>Pseudonocardiaceae</taxon>
        <taxon>Pseudonocardia</taxon>
    </lineage>
</organism>
<gene>
    <name evidence="2" type="ORF">FB558_8385</name>
</gene>
<dbReference type="Gene3D" id="3.60.15.10">
    <property type="entry name" value="Ribonuclease Z/Hydroxyacylglutathione hydrolase-like"/>
    <property type="match status" value="1"/>
</dbReference>
<keyword evidence="3" id="KW-1185">Reference proteome</keyword>
<evidence type="ECO:0000313" key="3">
    <source>
        <dbReference type="Proteomes" id="UP000315677"/>
    </source>
</evidence>
<dbReference type="InterPro" id="IPR001279">
    <property type="entry name" value="Metallo-B-lactamas"/>
</dbReference>
<protein>
    <submittedName>
        <fullName evidence="2">Glyoxylase-like metal-dependent hydrolase (Beta-lactamase superfamily II)</fullName>
    </submittedName>
</protein>
<keyword evidence="2" id="KW-0378">Hydrolase</keyword>
<dbReference type="GO" id="GO:0016787">
    <property type="term" value="F:hydrolase activity"/>
    <property type="evidence" value="ECO:0007669"/>
    <property type="project" value="UniProtKB-KW"/>
</dbReference>
<dbReference type="SMART" id="SM00849">
    <property type="entry name" value="Lactamase_B"/>
    <property type="match status" value="1"/>
</dbReference>
<dbReference type="OrthoDB" id="2971563at2"/>
<dbReference type="EMBL" id="VFPA01000008">
    <property type="protein sequence ID" value="TQM01867.1"/>
    <property type="molecule type" value="Genomic_DNA"/>
</dbReference>
<feature type="domain" description="Metallo-beta-lactamase" evidence="1">
    <location>
        <begin position="38"/>
        <end position="250"/>
    </location>
</feature>
<dbReference type="Gene3D" id="1.10.10.10">
    <property type="entry name" value="Winged helix-like DNA-binding domain superfamily/Winged helix DNA-binding domain"/>
    <property type="match status" value="1"/>
</dbReference>
<dbReference type="PANTHER" id="PTHR23131">
    <property type="entry name" value="ENDORIBONUCLEASE LACTB2"/>
    <property type="match status" value="1"/>
</dbReference>
<sequence>MRVRADDPHRPWHEPGVYTPAPGVHRIPLPLPGDALRAVNVYAVELADGVLLVDAGQVFSGAEEQLEQALGALGRGLSDVRQVLVTHVHRDHYTLAVGLRRRTGVPVALGEGAKKSLSVANTDAFALAPQVAALHRCGADAIIAAIAGTSGRDGMPVDIWEEPDTWLADGATVPAGERTLTAVATPGHTAGHLVFHDAASALLFAGDHVLPHITPSIGFEAVPVPHPLRDYLGSLRRVRALPDAMLLPAHGSVVPRAHARIDELLAHHDTRLADTFAAVRAGRETAYAAAGGLTWTRRGRRLEELDPFNQMLAVLETAAHLDVLVLQGELVVEERDGVAGYGAA</sequence>
<accession>A0A543CXN2</accession>
<dbReference type="InterPro" id="IPR036388">
    <property type="entry name" value="WH-like_DNA-bd_sf"/>
</dbReference>